<reference evidence="3" key="1">
    <citation type="submission" date="2025-08" db="UniProtKB">
        <authorList>
            <consortium name="RefSeq"/>
        </authorList>
    </citation>
    <scope>IDENTIFICATION</scope>
    <source>
        <tissue evidence="3">Gonads</tissue>
    </source>
</reference>
<dbReference type="SUPFAM" id="SSF55166">
    <property type="entry name" value="Hedgehog/DD-peptidase"/>
    <property type="match status" value="1"/>
</dbReference>
<keyword evidence="2" id="KW-1185">Reference proteome</keyword>
<dbReference type="InterPro" id="IPR009045">
    <property type="entry name" value="Zn_M74/Hedgehog-like"/>
</dbReference>
<organism evidence="2 3">
    <name type="scientific">Lingula anatina</name>
    <name type="common">Brachiopod</name>
    <name type="synonym">Lingula unguis</name>
    <dbReference type="NCBI Taxonomy" id="7574"/>
    <lineage>
        <taxon>Eukaryota</taxon>
        <taxon>Metazoa</taxon>
        <taxon>Spiralia</taxon>
        <taxon>Lophotrochozoa</taxon>
        <taxon>Brachiopoda</taxon>
        <taxon>Linguliformea</taxon>
        <taxon>Lingulata</taxon>
        <taxon>Lingulida</taxon>
        <taxon>Linguloidea</taxon>
        <taxon>Lingulidae</taxon>
        <taxon>Lingula</taxon>
    </lineage>
</organism>
<dbReference type="GeneID" id="106167438"/>
<evidence type="ECO:0000256" key="1">
    <source>
        <dbReference type="SAM" id="SignalP"/>
    </source>
</evidence>
<dbReference type="InParanoid" id="A0A1S3ITZ8"/>
<evidence type="ECO:0000313" key="3">
    <source>
        <dbReference type="RefSeq" id="XP_013401680.1"/>
    </source>
</evidence>
<dbReference type="Proteomes" id="UP000085678">
    <property type="component" value="Unplaced"/>
</dbReference>
<proteinExistence type="predicted"/>
<dbReference type="KEGG" id="lak:106167438"/>
<name>A0A1S3ITZ8_LINAN</name>
<feature type="signal peptide" evidence="1">
    <location>
        <begin position="1"/>
        <end position="22"/>
    </location>
</feature>
<keyword evidence="1" id="KW-0732">Signal</keyword>
<dbReference type="RefSeq" id="XP_013401680.1">
    <property type="nucleotide sequence ID" value="XM_013546226.2"/>
</dbReference>
<dbReference type="AlphaFoldDB" id="A0A1S3ITZ8"/>
<gene>
    <name evidence="3" type="primary">LOC106167438</name>
</gene>
<dbReference type="OrthoDB" id="2251794at2759"/>
<accession>A0A1S3ITZ8</accession>
<sequence length="238" mass="26221">MTSFTMLFVLAIISLYASAVLADSRCHSYRRGATCQNDDLFCSGRYVSGKCYGGANRRCCLPGSGDRRCTRQRGTCKYDSNSCSGSYRSGLCAGPSARRCCLPSSSSSTGGGRGTVDYRGYTVSDADVRSKLQEIANLYGKRVYLFSGDRPRQSNTKSHHYVSRAADFWIDGESSGRAIWNRLKSSGILARDYQVIWHGTRTCTGGQHIHIGRYGDNRSTCWVIEGTSSSNKCEYDCQ</sequence>
<feature type="chain" id="PRO_5010197122" evidence="1">
    <location>
        <begin position="23"/>
        <end position="238"/>
    </location>
</feature>
<evidence type="ECO:0000313" key="2">
    <source>
        <dbReference type="Proteomes" id="UP000085678"/>
    </source>
</evidence>
<dbReference type="PANTHER" id="PTHR31698">
    <property type="entry name" value="LYSOZYME G FAMILY MEMBER"/>
    <property type="match status" value="1"/>
</dbReference>
<dbReference type="STRING" id="7574.A0A1S3ITZ8"/>
<protein>
    <submittedName>
        <fullName evidence="3">Lysozyme 1-like</fullName>
    </submittedName>
</protein>